<keyword evidence="3 6" id="KW-0812">Transmembrane</keyword>
<proteinExistence type="predicted"/>
<feature type="transmembrane region" description="Helical" evidence="6">
    <location>
        <begin position="17"/>
        <end position="38"/>
    </location>
</feature>
<feature type="transmembrane region" description="Helical" evidence="6">
    <location>
        <begin position="89"/>
        <end position="109"/>
    </location>
</feature>
<keyword evidence="5 6" id="KW-0472">Membrane</keyword>
<reference evidence="8" key="1">
    <citation type="submission" date="2022-08" db="EMBL/GenBank/DDBJ databases">
        <title>Alicyclobacillus dauci DSM2870, complete genome.</title>
        <authorList>
            <person name="Wang Q."/>
            <person name="Cai R."/>
            <person name="Wang Z."/>
        </authorList>
    </citation>
    <scope>NUCLEOTIDE SEQUENCE</scope>
    <source>
        <strain evidence="8">DSM 28700</strain>
    </source>
</reference>
<dbReference type="PANTHER" id="PTHR23537:SF1">
    <property type="entry name" value="SUGAR TRANSPORTER"/>
    <property type="match status" value="1"/>
</dbReference>
<dbReference type="PANTHER" id="PTHR23537">
    <property type="match status" value="1"/>
</dbReference>
<evidence type="ECO:0000256" key="6">
    <source>
        <dbReference type="SAM" id="Phobius"/>
    </source>
</evidence>
<protein>
    <submittedName>
        <fullName evidence="8">YbfB/YjiJ family MFS transporter</fullName>
    </submittedName>
</protein>
<dbReference type="RefSeq" id="WP_268045435.1">
    <property type="nucleotide sequence ID" value="NZ_CP104064.1"/>
</dbReference>
<dbReference type="EMBL" id="CP104064">
    <property type="protein sequence ID" value="WAH37902.1"/>
    <property type="molecule type" value="Genomic_DNA"/>
</dbReference>
<name>A0ABY6Z4U5_9BACL</name>
<accession>A0ABY6Z4U5</accession>
<dbReference type="InterPro" id="IPR020846">
    <property type="entry name" value="MFS_dom"/>
</dbReference>
<feature type="transmembrane region" description="Helical" evidence="6">
    <location>
        <begin position="348"/>
        <end position="370"/>
    </location>
</feature>
<dbReference type="PROSITE" id="PS50850">
    <property type="entry name" value="MFS"/>
    <property type="match status" value="1"/>
</dbReference>
<dbReference type="SUPFAM" id="SSF103473">
    <property type="entry name" value="MFS general substrate transporter"/>
    <property type="match status" value="1"/>
</dbReference>
<dbReference type="Proteomes" id="UP001164803">
    <property type="component" value="Chromosome"/>
</dbReference>
<evidence type="ECO:0000259" key="7">
    <source>
        <dbReference type="PROSITE" id="PS50850"/>
    </source>
</evidence>
<gene>
    <name evidence="8" type="ORF">NZD86_05235</name>
</gene>
<dbReference type="Gene3D" id="1.20.1250.20">
    <property type="entry name" value="MFS general substrate transporter like domains"/>
    <property type="match status" value="1"/>
</dbReference>
<evidence type="ECO:0000313" key="9">
    <source>
        <dbReference type="Proteomes" id="UP001164803"/>
    </source>
</evidence>
<dbReference type="InterPro" id="IPR036259">
    <property type="entry name" value="MFS_trans_sf"/>
</dbReference>
<feature type="transmembrane region" description="Helical" evidence="6">
    <location>
        <begin position="376"/>
        <end position="397"/>
    </location>
</feature>
<feature type="transmembrane region" description="Helical" evidence="6">
    <location>
        <begin position="291"/>
        <end position="309"/>
    </location>
</feature>
<feature type="transmembrane region" description="Helical" evidence="6">
    <location>
        <begin position="178"/>
        <end position="203"/>
    </location>
</feature>
<evidence type="ECO:0000313" key="8">
    <source>
        <dbReference type="EMBL" id="WAH37902.1"/>
    </source>
</evidence>
<evidence type="ECO:0000256" key="2">
    <source>
        <dbReference type="ARBA" id="ARBA00022448"/>
    </source>
</evidence>
<dbReference type="InterPro" id="IPR010645">
    <property type="entry name" value="MFS_4"/>
</dbReference>
<feature type="transmembrane region" description="Helical" evidence="6">
    <location>
        <begin position="224"/>
        <end position="247"/>
    </location>
</feature>
<keyword evidence="2" id="KW-0813">Transport</keyword>
<feature type="domain" description="Major facilitator superfamily (MFS) profile" evidence="7">
    <location>
        <begin position="18"/>
        <end position="401"/>
    </location>
</feature>
<keyword evidence="4 6" id="KW-1133">Transmembrane helix</keyword>
<evidence type="ECO:0000256" key="1">
    <source>
        <dbReference type="ARBA" id="ARBA00004651"/>
    </source>
</evidence>
<feature type="transmembrane region" description="Helical" evidence="6">
    <location>
        <begin position="121"/>
        <end position="141"/>
    </location>
</feature>
<feature type="transmembrane region" description="Helical" evidence="6">
    <location>
        <begin position="259"/>
        <end position="279"/>
    </location>
</feature>
<dbReference type="CDD" id="cd06180">
    <property type="entry name" value="MFS_YjiJ"/>
    <property type="match status" value="1"/>
</dbReference>
<organism evidence="8 9">
    <name type="scientific">Alicyclobacillus dauci</name>
    <dbReference type="NCBI Taxonomy" id="1475485"/>
    <lineage>
        <taxon>Bacteria</taxon>
        <taxon>Bacillati</taxon>
        <taxon>Bacillota</taxon>
        <taxon>Bacilli</taxon>
        <taxon>Bacillales</taxon>
        <taxon>Alicyclobacillaceae</taxon>
        <taxon>Alicyclobacillus</taxon>
    </lineage>
</organism>
<feature type="transmembrane region" description="Helical" evidence="6">
    <location>
        <begin position="315"/>
        <end position="336"/>
    </location>
</feature>
<dbReference type="Pfam" id="PF06779">
    <property type="entry name" value="MFS_4"/>
    <property type="match status" value="1"/>
</dbReference>
<feature type="transmembrane region" description="Helical" evidence="6">
    <location>
        <begin position="50"/>
        <end position="77"/>
    </location>
</feature>
<keyword evidence="9" id="KW-1185">Reference proteome</keyword>
<feature type="transmembrane region" description="Helical" evidence="6">
    <location>
        <begin position="153"/>
        <end position="172"/>
    </location>
</feature>
<evidence type="ECO:0000256" key="5">
    <source>
        <dbReference type="ARBA" id="ARBA00023136"/>
    </source>
</evidence>
<evidence type="ECO:0000256" key="3">
    <source>
        <dbReference type="ARBA" id="ARBA00022692"/>
    </source>
</evidence>
<comment type="subcellular location">
    <subcellularLocation>
        <location evidence="1">Cell membrane</location>
        <topology evidence="1">Multi-pass membrane protein</topology>
    </subcellularLocation>
</comment>
<evidence type="ECO:0000256" key="4">
    <source>
        <dbReference type="ARBA" id="ARBA00022989"/>
    </source>
</evidence>
<sequence>MGEYKEMLRSSSKRNSILPVIGGLLGLAVAMGIGRFAYTPLLPAMRLHTHFSTAFAGVLASWNYFGYLVGAILVAMLPARLQTDMRFRYRIVVLGLIGSVVSTACMGLTSSHDWWCVSRGVGGLFSAVVLVISSSLVMDWLARRGNVQEAGILYSGVGVGIAITGILVPYLTSSGGWQLGWLGLGCLGGVLTILASVFLRTVGDVNSNDHHSTNKHQPDLKSPFPLWSITLVYGLEGLGYIVMATFITDFFHDEKTVAWLGTVSWVFVGLAGAPSTWLWTKVARVWGGGRATMTAFMTQAVGILLPVIHSGIWEAIIGSILFGGTFMGITSLALSIGRMCSPDRAGTVIGMMTTMFSIGQVLGPILAGMITTQTHTFRLAMMLSGFTILAAALLLWCTRKE</sequence>